<proteinExistence type="predicted"/>
<evidence type="ECO:0000313" key="2">
    <source>
        <dbReference type="Proteomes" id="UP000229090"/>
    </source>
</evidence>
<reference evidence="2" key="1">
    <citation type="submission" date="2017-09" db="EMBL/GenBank/DDBJ databases">
        <authorList>
            <person name="Ehlers B."/>
            <person name="Leendertz F.H."/>
        </authorList>
    </citation>
    <scope>NUCLEOTIDE SEQUENCE [LARGE SCALE GENOMIC DNA]</scope>
</reference>
<sequence length="143" mass="16551">MTELDTVPYPPIILKVEQDLDHDGYQDENGTEHYDDRVVTPFGELENLEVEIQDDGQPFVKHAPRVCLVRRGFPDEWAPRARVGVTVRETPFGAKVMRLEAKNCIVSYHLHPNPLQWSDRNHDGLLERQQLATRTLISWKHEA</sequence>
<dbReference type="RefSeq" id="YP_010013543.1">
    <property type="nucleotide sequence ID" value="NC_053512.1"/>
</dbReference>
<evidence type="ECO:0000313" key="1">
    <source>
        <dbReference type="EMBL" id="ATN94016.1"/>
    </source>
</evidence>
<accession>A0A2D1GPP1</accession>
<dbReference type="GeneID" id="63210156"/>
<protein>
    <submittedName>
        <fullName evidence="1">Uncharacterized protein</fullName>
    </submittedName>
</protein>
<dbReference type="Proteomes" id="UP000229090">
    <property type="component" value="Segment"/>
</dbReference>
<organism evidence="1 2">
    <name type="scientific">Mycobacterium phage Kumao</name>
    <dbReference type="NCBI Taxonomy" id="2041344"/>
    <lineage>
        <taxon>Viruses</taxon>
        <taxon>Duplodnaviria</taxon>
        <taxon>Heunggongvirae</taxon>
        <taxon>Uroviricota</taxon>
        <taxon>Caudoviricetes</taxon>
        <taxon>Vilmaviridae</taxon>
        <taxon>Kumaovirus</taxon>
        <taxon>Kumaovirus kumao</taxon>
    </lineage>
</organism>
<dbReference type="EMBL" id="MG009575">
    <property type="protein sequence ID" value="ATN94016.1"/>
    <property type="molecule type" value="Genomic_DNA"/>
</dbReference>
<gene>
    <name evidence="1" type="primary">53</name>
    <name evidence="1" type="ORF">SEA_KUMAO_53</name>
</gene>
<dbReference type="KEGG" id="vg:63210156"/>
<name>A0A2D1GPP1_9CAUD</name>
<keyword evidence="2" id="KW-1185">Reference proteome</keyword>